<organism evidence="1 2">
    <name type="scientific">Campylobacter hyointestinalis</name>
    <dbReference type="NCBI Taxonomy" id="198"/>
    <lineage>
        <taxon>Bacteria</taxon>
        <taxon>Pseudomonadati</taxon>
        <taxon>Campylobacterota</taxon>
        <taxon>Epsilonproteobacteria</taxon>
        <taxon>Campylobacterales</taxon>
        <taxon>Campylobacteraceae</taxon>
        <taxon>Campylobacter</taxon>
    </lineage>
</organism>
<dbReference type="AlphaFoldDB" id="A0A562X900"/>
<evidence type="ECO:0000313" key="2">
    <source>
        <dbReference type="Proteomes" id="UP000321812"/>
    </source>
</evidence>
<dbReference type="Proteomes" id="UP000321812">
    <property type="component" value="Unassembled WGS sequence"/>
</dbReference>
<gene>
    <name evidence="1" type="ORF">YZ82_07900</name>
</gene>
<accession>A0A562X900</accession>
<sequence>MRATSDLVGCAASTAGVLIHQYLASLPLGGLLKRNGNVYTQVVKNCSKKELEPLILKHTGLGTVYSDKWAAYDGLVNYKVKRQNFILHSKEREFRFKGQKGC</sequence>
<proteinExistence type="predicted"/>
<protein>
    <submittedName>
        <fullName evidence="1">Transposase</fullName>
    </submittedName>
</protein>
<name>A0A562X900_CAMHY</name>
<dbReference type="EMBL" id="VOAP01000027">
    <property type="protein sequence ID" value="TWO18525.1"/>
    <property type="molecule type" value="Genomic_DNA"/>
</dbReference>
<evidence type="ECO:0000313" key="1">
    <source>
        <dbReference type="EMBL" id="TWO18525.1"/>
    </source>
</evidence>
<reference evidence="1 2" key="1">
    <citation type="submission" date="2019-07" db="EMBL/GenBank/DDBJ databases">
        <title>Rapid identification of Enteric Bacteria from Whole Genome Sequences (WGS) using Average Nucleotide Identity (ANI).</title>
        <authorList>
            <person name="Lane C."/>
        </authorList>
    </citation>
    <scope>NUCLEOTIDE SEQUENCE [LARGE SCALE GENOMIC DNA]</scope>
    <source>
        <strain evidence="1 2">D2411</strain>
    </source>
</reference>
<comment type="caution">
    <text evidence="1">The sequence shown here is derived from an EMBL/GenBank/DDBJ whole genome shotgun (WGS) entry which is preliminary data.</text>
</comment>